<evidence type="ECO:0000313" key="2">
    <source>
        <dbReference type="Proteomes" id="UP000007844"/>
    </source>
</evidence>
<dbReference type="EMBL" id="CP003221">
    <property type="protein sequence ID" value="EGJ48993.1"/>
    <property type="molecule type" value="Genomic_DNA"/>
</dbReference>
<dbReference type="eggNOG" id="COG0727">
    <property type="taxonomic scope" value="Bacteria"/>
</dbReference>
<accession>F3YUN9</accession>
<dbReference type="PROSITE" id="PS51257">
    <property type="entry name" value="PROKAR_LIPOPROTEIN"/>
    <property type="match status" value="1"/>
</dbReference>
<evidence type="ECO:0008006" key="3">
    <source>
        <dbReference type="Google" id="ProtNLM"/>
    </source>
</evidence>
<dbReference type="Proteomes" id="UP000007844">
    <property type="component" value="Chromosome"/>
</dbReference>
<sequence>MKSSRQAVFRKLAILYDRMQAEYSAAAQALGLSCQGCEKNCCLSHFQHHTYVEWLYLWQGLKELPEERRAEYVRRAHENVEACRASLTLGRTPAVMCPLNDDGLCGLYAHRLMICRLHGVPNLLRRPDGREMRFPGCWQAQELSAGTSQIPVMDRTPLYRELLGLEAALLGKKLGKLPKVDLTLAEMIMAGPPDLV</sequence>
<name>F3YUN9_DESAF</name>
<dbReference type="KEGG" id="daf:Desaf_0641"/>
<gene>
    <name evidence="1" type="ORF">Desaf_0641</name>
</gene>
<dbReference type="HOGENOM" id="CLU_1364398_0_0_7"/>
<proteinExistence type="predicted"/>
<reference evidence="1 2" key="1">
    <citation type="journal article" date="2011" name="J. Bacteriol.">
        <title>Genome sequence of the mercury-methylating and pleomorphic Desulfovibrio africanus Strain Walvis Bay.</title>
        <authorList>
            <person name="Brown S.D."/>
            <person name="Wall J.D."/>
            <person name="Kucken A.M."/>
            <person name="Gilmour C.C."/>
            <person name="Podar M."/>
            <person name="Brandt C.C."/>
            <person name="Teshima H."/>
            <person name="Detter J.C."/>
            <person name="Han C.S."/>
            <person name="Land M.L."/>
            <person name="Lucas S."/>
            <person name="Han J."/>
            <person name="Pennacchio L."/>
            <person name="Nolan M."/>
            <person name="Pitluck S."/>
            <person name="Woyke T."/>
            <person name="Goodwin L."/>
            <person name="Palumbo A.V."/>
            <person name="Elias D.A."/>
        </authorList>
    </citation>
    <scope>NUCLEOTIDE SEQUENCE [LARGE SCALE GENOMIC DNA]</scope>
    <source>
        <strain evidence="1 2">Walvis Bay</strain>
    </source>
</reference>
<protein>
    <recommendedName>
        <fullName evidence="3">YkgJ family cysteine cluster protein</fullName>
    </recommendedName>
</protein>
<dbReference type="RefSeq" id="WP_014258831.1">
    <property type="nucleotide sequence ID" value="NC_016629.1"/>
</dbReference>
<evidence type="ECO:0000313" key="1">
    <source>
        <dbReference type="EMBL" id="EGJ48993.1"/>
    </source>
</evidence>
<dbReference type="STRING" id="690850.Desaf_0641"/>
<organism evidence="1 2">
    <name type="scientific">Desulfocurvibacter africanus subsp. africanus str. Walvis Bay</name>
    <dbReference type="NCBI Taxonomy" id="690850"/>
    <lineage>
        <taxon>Bacteria</taxon>
        <taxon>Pseudomonadati</taxon>
        <taxon>Thermodesulfobacteriota</taxon>
        <taxon>Desulfovibrionia</taxon>
        <taxon>Desulfovibrionales</taxon>
        <taxon>Desulfovibrionaceae</taxon>
        <taxon>Desulfocurvibacter</taxon>
    </lineage>
</organism>
<dbReference type="AlphaFoldDB" id="F3YUN9"/>
<keyword evidence="2" id="KW-1185">Reference proteome</keyword>